<evidence type="ECO:0000313" key="3">
    <source>
        <dbReference type="Proteomes" id="UP001595685"/>
    </source>
</evidence>
<reference evidence="3" key="1">
    <citation type="journal article" date="2019" name="Int. J. Syst. Evol. Microbiol.">
        <title>The Global Catalogue of Microorganisms (GCM) 10K type strain sequencing project: providing services to taxonomists for standard genome sequencing and annotation.</title>
        <authorList>
            <consortium name="The Broad Institute Genomics Platform"/>
            <consortium name="The Broad Institute Genome Sequencing Center for Infectious Disease"/>
            <person name="Wu L."/>
            <person name="Ma J."/>
        </authorList>
    </citation>
    <scope>NUCLEOTIDE SEQUENCE [LARGE SCALE GENOMIC DNA]</scope>
    <source>
        <strain evidence="3">NCAIM B.02333</strain>
    </source>
</reference>
<protein>
    <recommendedName>
        <fullName evidence="4">Superoxide dismutase</fullName>
    </recommendedName>
</protein>
<proteinExistence type="predicted"/>
<feature type="signal peptide" evidence="1">
    <location>
        <begin position="1"/>
        <end position="30"/>
    </location>
</feature>
<organism evidence="2 3">
    <name type="scientific">Aquipuribacter hungaricus</name>
    <dbReference type="NCBI Taxonomy" id="545624"/>
    <lineage>
        <taxon>Bacteria</taxon>
        <taxon>Bacillati</taxon>
        <taxon>Actinomycetota</taxon>
        <taxon>Actinomycetes</taxon>
        <taxon>Micrococcales</taxon>
        <taxon>Intrasporangiaceae</taxon>
        <taxon>Aquipuribacter</taxon>
    </lineage>
</organism>
<feature type="chain" id="PRO_5045062050" description="Superoxide dismutase" evidence="1">
    <location>
        <begin position="31"/>
        <end position="319"/>
    </location>
</feature>
<accession>A0ABV7WJ40</accession>
<evidence type="ECO:0000256" key="1">
    <source>
        <dbReference type="SAM" id="SignalP"/>
    </source>
</evidence>
<dbReference type="InterPro" id="IPR015943">
    <property type="entry name" value="WD40/YVTN_repeat-like_dom_sf"/>
</dbReference>
<keyword evidence="3" id="KW-1185">Reference proteome</keyword>
<dbReference type="EMBL" id="JBHRWW010000013">
    <property type="protein sequence ID" value="MFC3689891.1"/>
    <property type="molecule type" value="Genomic_DNA"/>
</dbReference>
<keyword evidence="1" id="KW-0732">Signal</keyword>
<sequence length="319" mass="32251">MTHRQTPARALVALAAAAALVAAPVLPASAAPARPFPATLQLPADFSPEGIAGGRGTTFYAGSRPGPTGGAVYRGDLRTGAGEVLVAPTPGGASIGMTFDSTTGTLWVAGGPTGTVTGYDGRTGEVVARYTAPASPAGRFLNDVALSGDSVYVTDSQNAELVVVPRRTGDGGALALLPLTGDWDQSAGFNANGVRALPGGDLLVVDQGSLLVVDPATGVADRLEQTGGRTLTAGDGLELRGSTLYVVFGFGEDSVAVVDLDLAAGTFRTTGALTKDEPAADDLERPTTALYKAGSLWVVNGKFASGPTTDQEVVRLDPR</sequence>
<dbReference type="Gene3D" id="2.130.10.10">
    <property type="entry name" value="YVTN repeat-like/Quinoprotein amine dehydrogenase"/>
    <property type="match status" value="1"/>
</dbReference>
<comment type="caution">
    <text evidence="2">The sequence shown here is derived from an EMBL/GenBank/DDBJ whole genome shotgun (WGS) entry which is preliminary data.</text>
</comment>
<dbReference type="RefSeq" id="WP_376983914.1">
    <property type="nucleotide sequence ID" value="NZ_JBHRWW010000013.1"/>
</dbReference>
<gene>
    <name evidence="2" type="ORF">ACFOLH_16190</name>
</gene>
<evidence type="ECO:0000313" key="2">
    <source>
        <dbReference type="EMBL" id="MFC3689891.1"/>
    </source>
</evidence>
<name>A0ABV7WJ40_9MICO</name>
<dbReference type="SUPFAM" id="SSF63829">
    <property type="entry name" value="Calcium-dependent phosphotriesterase"/>
    <property type="match status" value="1"/>
</dbReference>
<evidence type="ECO:0008006" key="4">
    <source>
        <dbReference type="Google" id="ProtNLM"/>
    </source>
</evidence>
<dbReference type="Proteomes" id="UP001595685">
    <property type="component" value="Unassembled WGS sequence"/>
</dbReference>